<sequence>MSPNAERRPWEGAVPNDQRPGGRGDQSESTAPAWSPGRIARERTRAYLRARAAAAGRRLLSREDEERHADRRRAGELARDWSVAE</sequence>
<gene>
    <name evidence="2" type="ORF">BL253_01055</name>
</gene>
<feature type="region of interest" description="Disordered" evidence="1">
    <location>
        <begin position="1"/>
        <end position="85"/>
    </location>
</feature>
<proteinExistence type="predicted"/>
<name>A0A1V2IMC6_9ACTN</name>
<evidence type="ECO:0000313" key="3">
    <source>
        <dbReference type="Proteomes" id="UP000188929"/>
    </source>
</evidence>
<dbReference type="AlphaFoldDB" id="A0A1V2IMC6"/>
<comment type="caution">
    <text evidence="2">The sequence shown here is derived from an EMBL/GenBank/DDBJ whole genome shotgun (WGS) entry which is preliminary data.</text>
</comment>
<organism evidence="2 3">
    <name type="scientific">Pseudofrankia asymbiotica</name>
    <dbReference type="NCBI Taxonomy" id="1834516"/>
    <lineage>
        <taxon>Bacteria</taxon>
        <taxon>Bacillati</taxon>
        <taxon>Actinomycetota</taxon>
        <taxon>Actinomycetes</taxon>
        <taxon>Frankiales</taxon>
        <taxon>Frankiaceae</taxon>
        <taxon>Pseudofrankia</taxon>
    </lineage>
</organism>
<protein>
    <submittedName>
        <fullName evidence="2">Uncharacterized protein</fullName>
    </submittedName>
</protein>
<dbReference type="Proteomes" id="UP000188929">
    <property type="component" value="Unassembled WGS sequence"/>
</dbReference>
<feature type="compositionally biased region" description="Low complexity" evidence="1">
    <location>
        <begin position="47"/>
        <end position="58"/>
    </location>
</feature>
<evidence type="ECO:0000313" key="2">
    <source>
        <dbReference type="EMBL" id="ONH33636.1"/>
    </source>
</evidence>
<dbReference type="RefSeq" id="WP_076812547.1">
    <property type="nucleotide sequence ID" value="NZ_MOMC01000003.1"/>
</dbReference>
<feature type="compositionally biased region" description="Basic and acidic residues" evidence="1">
    <location>
        <begin position="1"/>
        <end position="10"/>
    </location>
</feature>
<accession>A0A1V2IMC6</accession>
<dbReference type="EMBL" id="MOMC01000003">
    <property type="protein sequence ID" value="ONH33636.1"/>
    <property type="molecule type" value="Genomic_DNA"/>
</dbReference>
<reference evidence="3" key="1">
    <citation type="submission" date="2016-10" db="EMBL/GenBank/DDBJ databases">
        <title>Frankia sp. NRRL B-16386 Genome sequencing.</title>
        <authorList>
            <person name="Ghodhbane-Gtari F."/>
            <person name="Swanson E."/>
            <person name="Gueddou A."/>
            <person name="Hezbri K."/>
            <person name="Ktari K."/>
            <person name="Nouioui I."/>
            <person name="Morris K."/>
            <person name="Simpson S."/>
            <person name="Abebe-Akele F."/>
            <person name="Thomas K."/>
            <person name="Gtari M."/>
            <person name="Tisa L.S."/>
        </authorList>
    </citation>
    <scope>NUCLEOTIDE SEQUENCE [LARGE SCALE GENOMIC DNA]</scope>
    <source>
        <strain evidence="3">NRRL B-16386</strain>
    </source>
</reference>
<dbReference type="STRING" id="1834516.BL253_01055"/>
<feature type="compositionally biased region" description="Basic and acidic residues" evidence="1">
    <location>
        <begin position="60"/>
        <end position="79"/>
    </location>
</feature>
<keyword evidence="3" id="KW-1185">Reference proteome</keyword>
<evidence type="ECO:0000256" key="1">
    <source>
        <dbReference type="SAM" id="MobiDB-lite"/>
    </source>
</evidence>